<protein>
    <submittedName>
        <fullName evidence="5">Na(+)/H(+) exchange regulatory cofactor NHE-RF1-like</fullName>
    </submittedName>
</protein>
<dbReference type="Pfam" id="PF00595">
    <property type="entry name" value="PDZ"/>
    <property type="match status" value="1"/>
</dbReference>
<dbReference type="PROSITE" id="PS50106">
    <property type="entry name" value="PDZ"/>
    <property type="match status" value="1"/>
</dbReference>
<dbReference type="InterPro" id="IPR036034">
    <property type="entry name" value="PDZ_sf"/>
</dbReference>
<evidence type="ECO:0000259" key="3">
    <source>
        <dbReference type="PROSITE" id="PS50106"/>
    </source>
</evidence>
<organism evidence="4 5">
    <name type="scientific">Limulus polyphemus</name>
    <name type="common">Atlantic horseshoe crab</name>
    <dbReference type="NCBI Taxonomy" id="6850"/>
    <lineage>
        <taxon>Eukaryota</taxon>
        <taxon>Metazoa</taxon>
        <taxon>Ecdysozoa</taxon>
        <taxon>Arthropoda</taxon>
        <taxon>Chelicerata</taxon>
        <taxon>Merostomata</taxon>
        <taxon>Xiphosura</taxon>
        <taxon>Limulidae</taxon>
        <taxon>Limulus</taxon>
    </lineage>
</organism>
<dbReference type="GeneID" id="106467187"/>
<dbReference type="InterPro" id="IPR051067">
    <property type="entry name" value="NHER"/>
</dbReference>
<dbReference type="PANTHER" id="PTHR14191">
    <property type="entry name" value="PDZ DOMAIN CONTAINING PROTEIN"/>
    <property type="match status" value="1"/>
</dbReference>
<dbReference type="CDD" id="cd06768">
    <property type="entry name" value="PDZ_NHERF-like"/>
    <property type="match status" value="1"/>
</dbReference>
<dbReference type="Proteomes" id="UP000694941">
    <property type="component" value="Unplaced"/>
</dbReference>
<feature type="region of interest" description="Disordered" evidence="2">
    <location>
        <begin position="127"/>
        <end position="157"/>
    </location>
</feature>
<evidence type="ECO:0000256" key="1">
    <source>
        <dbReference type="ARBA" id="ARBA00022737"/>
    </source>
</evidence>
<feature type="compositionally biased region" description="Polar residues" evidence="2">
    <location>
        <begin position="278"/>
        <end position="288"/>
    </location>
</feature>
<dbReference type="PANTHER" id="PTHR14191:SF3">
    <property type="entry name" value="NA(+)_H(+) EXCHANGE REGULATORY COFACTOR-LIKE PROTEIN NRFL-1"/>
    <property type="match status" value="1"/>
</dbReference>
<feature type="region of interest" description="Disordered" evidence="2">
    <location>
        <begin position="232"/>
        <end position="318"/>
    </location>
</feature>
<feature type="compositionally biased region" description="Basic and acidic residues" evidence="2">
    <location>
        <begin position="301"/>
        <end position="318"/>
    </location>
</feature>
<evidence type="ECO:0000313" key="4">
    <source>
        <dbReference type="Proteomes" id="UP000694941"/>
    </source>
</evidence>
<keyword evidence="1" id="KW-0677">Repeat</keyword>
<dbReference type="RefSeq" id="XP_022251023.1">
    <property type="nucleotide sequence ID" value="XM_022395315.1"/>
</dbReference>
<dbReference type="InterPro" id="IPR001478">
    <property type="entry name" value="PDZ"/>
</dbReference>
<name>A0ABM1T567_LIMPO</name>
<dbReference type="Gene3D" id="2.30.42.10">
    <property type="match status" value="1"/>
</dbReference>
<sequence>MSFPELPPDAPAPRLCHLVKWPDFDGYGFNLHAEKSRAGQFIGKIDVGSPAEFAGMKEGDRIIEVNGVNIANENHKQVVERIKAVPHETRLLVLDEEADKWYKERKIVVRNTQSNVLYCKTPSKQPLKGSDELATDINGENHNGTDHVSEEENDSGHVGNESPVLILHCINRFVNDNSRKLLALSNLALKPKEKLVFHLIKDHHRDLGIGSLILHVLESFKVKVKVFQNKISPASTPKSQDSGSRQRSVDSASDSPQSTRSAQSQNDQPESKMKTSSEDLNLNMSASEMRQLLSARRKRDPRKEQMDMREKYHIIQQM</sequence>
<feature type="domain" description="PDZ" evidence="3">
    <location>
        <begin position="15"/>
        <end position="97"/>
    </location>
</feature>
<proteinExistence type="predicted"/>
<reference evidence="5" key="1">
    <citation type="submission" date="2025-08" db="UniProtKB">
        <authorList>
            <consortium name="RefSeq"/>
        </authorList>
    </citation>
    <scope>IDENTIFICATION</scope>
    <source>
        <tissue evidence="5">Muscle</tissue>
    </source>
</reference>
<dbReference type="SMART" id="SM00228">
    <property type="entry name" value="PDZ"/>
    <property type="match status" value="1"/>
</dbReference>
<gene>
    <name evidence="5" type="primary">LOC106467187</name>
</gene>
<accession>A0ABM1T567</accession>
<feature type="compositionally biased region" description="Polar residues" evidence="2">
    <location>
        <begin position="232"/>
        <end position="268"/>
    </location>
</feature>
<keyword evidence="4" id="KW-1185">Reference proteome</keyword>
<dbReference type="SUPFAM" id="SSF50156">
    <property type="entry name" value="PDZ domain-like"/>
    <property type="match status" value="1"/>
</dbReference>
<evidence type="ECO:0000256" key="2">
    <source>
        <dbReference type="SAM" id="MobiDB-lite"/>
    </source>
</evidence>
<evidence type="ECO:0000313" key="5">
    <source>
        <dbReference type="RefSeq" id="XP_022251023.1"/>
    </source>
</evidence>